<proteinExistence type="predicted"/>
<protein>
    <submittedName>
        <fullName evidence="1">Uncharacterized protein</fullName>
    </submittedName>
</protein>
<dbReference type="AlphaFoldDB" id="A0A7J8HII6"/>
<dbReference type="Proteomes" id="UP000550707">
    <property type="component" value="Unassembled WGS sequence"/>
</dbReference>
<dbReference type="EMBL" id="JACASF010000006">
    <property type="protein sequence ID" value="KAF6471709.1"/>
    <property type="molecule type" value="Genomic_DNA"/>
</dbReference>
<name>A0A7J8HII6_MOLMO</name>
<dbReference type="InParanoid" id="A0A7J8HII6"/>
<reference evidence="1 2" key="1">
    <citation type="journal article" date="2020" name="Nature">
        <title>Six reference-quality genomes reveal evolution of bat adaptations.</title>
        <authorList>
            <person name="Jebb D."/>
            <person name="Huang Z."/>
            <person name="Pippel M."/>
            <person name="Hughes G.M."/>
            <person name="Lavrichenko K."/>
            <person name="Devanna P."/>
            <person name="Winkler S."/>
            <person name="Jermiin L.S."/>
            <person name="Skirmuntt E.C."/>
            <person name="Katzourakis A."/>
            <person name="Burkitt-Gray L."/>
            <person name="Ray D.A."/>
            <person name="Sullivan K.A.M."/>
            <person name="Roscito J.G."/>
            <person name="Kirilenko B.M."/>
            <person name="Davalos L.M."/>
            <person name="Corthals A.P."/>
            <person name="Power M.L."/>
            <person name="Jones G."/>
            <person name="Ransome R.D."/>
            <person name="Dechmann D.K.N."/>
            <person name="Locatelli A.G."/>
            <person name="Puechmaille S.J."/>
            <person name="Fedrigo O."/>
            <person name="Jarvis E.D."/>
            <person name="Hiller M."/>
            <person name="Vernes S.C."/>
            <person name="Myers E.W."/>
            <person name="Teeling E.C."/>
        </authorList>
    </citation>
    <scope>NUCLEOTIDE SEQUENCE [LARGE SCALE GENOMIC DNA]</scope>
    <source>
        <strain evidence="1">MMolMol1</strain>
        <tissue evidence="1">Muscle</tissue>
    </source>
</reference>
<evidence type="ECO:0000313" key="1">
    <source>
        <dbReference type="EMBL" id="KAF6471709.1"/>
    </source>
</evidence>
<accession>A0A7J8HII6</accession>
<keyword evidence="2" id="KW-1185">Reference proteome</keyword>
<comment type="caution">
    <text evidence="1">The sequence shown here is derived from an EMBL/GenBank/DDBJ whole genome shotgun (WGS) entry which is preliminary data.</text>
</comment>
<organism evidence="1 2">
    <name type="scientific">Molossus molossus</name>
    <name type="common">Pallas' mastiff bat</name>
    <name type="synonym">Vespertilio molossus</name>
    <dbReference type="NCBI Taxonomy" id="27622"/>
    <lineage>
        <taxon>Eukaryota</taxon>
        <taxon>Metazoa</taxon>
        <taxon>Chordata</taxon>
        <taxon>Craniata</taxon>
        <taxon>Vertebrata</taxon>
        <taxon>Euteleostomi</taxon>
        <taxon>Mammalia</taxon>
        <taxon>Eutheria</taxon>
        <taxon>Laurasiatheria</taxon>
        <taxon>Chiroptera</taxon>
        <taxon>Yangochiroptera</taxon>
        <taxon>Molossidae</taxon>
        <taxon>Molossus</taxon>
    </lineage>
</organism>
<gene>
    <name evidence="1" type="ORF">HJG59_011076</name>
</gene>
<evidence type="ECO:0000313" key="2">
    <source>
        <dbReference type="Proteomes" id="UP000550707"/>
    </source>
</evidence>
<sequence>MAWGGGPSARSGSTRSHLGFVFSQERHIPRGKGEKGGPKWNALKSVISLSTNEAEAGWWACQTRTFPAEERSRPSGGLSHSGCSCHGTLGVPDSAVRNNSPRLTVCHTGSLRAGLLSRRRRGAPSVEERIRDF</sequence>